<dbReference type="GO" id="GO:0033617">
    <property type="term" value="P:mitochondrial respiratory chain complex IV assembly"/>
    <property type="evidence" value="ECO:0007669"/>
    <property type="project" value="InterPro"/>
</dbReference>
<protein>
    <submittedName>
        <fullName evidence="1">Uncharacterized protein</fullName>
    </submittedName>
</protein>
<dbReference type="PANTHER" id="PTHR28523:SF1">
    <property type="entry name" value="CYTOCHROME C OXIDASE ASSEMBLY FACTOR 1"/>
    <property type="match status" value="1"/>
</dbReference>
<dbReference type="Proteomes" id="UP000045706">
    <property type="component" value="Unassembled WGS sequence"/>
</dbReference>
<organism evidence="1 2">
    <name type="scientific">Verticillium longisporum</name>
    <name type="common">Verticillium dahliae var. longisporum</name>
    <dbReference type="NCBI Taxonomy" id="100787"/>
    <lineage>
        <taxon>Eukaryota</taxon>
        <taxon>Fungi</taxon>
        <taxon>Dikarya</taxon>
        <taxon>Ascomycota</taxon>
        <taxon>Pezizomycotina</taxon>
        <taxon>Sordariomycetes</taxon>
        <taxon>Hypocreomycetidae</taxon>
        <taxon>Glomerellales</taxon>
        <taxon>Plectosphaerellaceae</taxon>
        <taxon>Verticillium</taxon>
    </lineage>
</organism>
<name>A0A0G4N4J9_VERLO</name>
<evidence type="ECO:0000313" key="2">
    <source>
        <dbReference type="Proteomes" id="UP000045706"/>
    </source>
</evidence>
<gene>
    <name evidence="1" type="ORF">BN1723_015925</name>
</gene>
<dbReference type="InterPro" id="IPR042432">
    <property type="entry name" value="Coa1_fungi"/>
</dbReference>
<dbReference type="EMBL" id="CVQI01032508">
    <property type="protein sequence ID" value="CRK41536.1"/>
    <property type="molecule type" value="Genomic_DNA"/>
</dbReference>
<proteinExistence type="predicted"/>
<dbReference type="PANTHER" id="PTHR28523">
    <property type="entry name" value="CYTOCHROME C OXIDASE ASSEMBLY FACTOR 1"/>
    <property type="match status" value="1"/>
</dbReference>
<dbReference type="AlphaFoldDB" id="A0A0G4N4J9"/>
<evidence type="ECO:0000313" key="1">
    <source>
        <dbReference type="EMBL" id="CRK41536.1"/>
    </source>
</evidence>
<reference evidence="2" key="1">
    <citation type="submission" date="2015-05" db="EMBL/GenBank/DDBJ databases">
        <authorList>
            <person name="Fogelqvist Johan"/>
        </authorList>
    </citation>
    <scope>NUCLEOTIDE SEQUENCE [LARGE SCALE GENOMIC DNA]</scope>
</reference>
<dbReference type="GO" id="GO:0005743">
    <property type="term" value="C:mitochondrial inner membrane"/>
    <property type="evidence" value="ECO:0007669"/>
    <property type="project" value="TreeGrafter"/>
</dbReference>
<sequence length="188" mass="21056">MSSHAATISRLASRRTLQSLRALPTATAKAAKCTRTPLRQRWMTAAPKPGQGPLMERRADRELPDLASTTFRWSRSFPIFVVIVAVSSLAIFNYQKSSSPVVSSTLYALRVSPKARELLGDEVYFKHQIPWISGEMNQLHGRIDIAFSVKGSRSEAVMRFASYRLSHKGMFETTEWMGNDVAGPRQIN</sequence>
<dbReference type="InterPro" id="IPR014807">
    <property type="entry name" value="Coa1"/>
</dbReference>
<dbReference type="Pfam" id="PF08695">
    <property type="entry name" value="Coa1"/>
    <property type="match status" value="1"/>
</dbReference>
<accession>A0A0G4N4J9</accession>